<comment type="caution">
    <text evidence="1">The sequence shown here is derived from an EMBL/GenBank/DDBJ whole genome shotgun (WGS) entry which is preliminary data.</text>
</comment>
<dbReference type="RefSeq" id="WP_154780026.1">
    <property type="nucleotide sequence ID" value="NZ_WMBC01000003.1"/>
</dbReference>
<dbReference type="Proteomes" id="UP000437824">
    <property type="component" value="Unassembled WGS sequence"/>
</dbReference>
<name>A0A844GJK2_9FIRM</name>
<accession>A0A844GJK2</accession>
<organism evidence="1 2">
    <name type="scientific">Blautia luti DSM 14534 = JCM 17040</name>
    <dbReference type="NCBI Taxonomy" id="649762"/>
    <lineage>
        <taxon>Bacteria</taxon>
        <taxon>Bacillati</taxon>
        <taxon>Bacillota</taxon>
        <taxon>Clostridia</taxon>
        <taxon>Lachnospirales</taxon>
        <taxon>Lachnospiraceae</taxon>
        <taxon>Blautia</taxon>
    </lineage>
</organism>
<evidence type="ECO:0000313" key="2">
    <source>
        <dbReference type="Proteomes" id="UP000437824"/>
    </source>
</evidence>
<reference evidence="1 2" key="1">
    <citation type="submission" date="2019-11" db="EMBL/GenBank/DDBJ databases">
        <title>Draft genome sequence of Blautia luti DSM 14534T, isolated from human stool.</title>
        <authorList>
            <person name="Ortiz R."/>
            <person name="Melis-Arcos F."/>
            <person name="Covarrubias P."/>
            <person name="Cardenas J.P."/>
            <person name="Perez-Donoso J."/>
            <person name="Almonacid D."/>
        </authorList>
    </citation>
    <scope>NUCLEOTIDE SEQUENCE [LARGE SCALE GENOMIC DNA]</scope>
    <source>
        <strain evidence="1 2">DSM 14534</strain>
    </source>
</reference>
<dbReference type="AlphaFoldDB" id="A0A844GJK2"/>
<dbReference type="EMBL" id="WMBC01000003">
    <property type="protein sequence ID" value="MTD60841.1"/>
    <property type="molecule type" value="Genomic_DNA"/>
</dbReference>
<sequence length="320" mass="36961">MDDILKLAKDYSKKRHLDLLPRCNNNILEKLDYIYDENWENQGVPYPYEILTYLFDSYYVLPERPDLAALFCWQAINHSYYVQQLSDNNVGFCQDTKGIELICDAILGDWNNKYKAILEPFLKRMPDKTFHYVASYMLKGYAMEKKGIVEKYRASSYKTLKRKIPSLLDILDNAYGKSYCQISNPTLVNNEVDLGITNANKGKSRAITHSFGIKLKALMLGEEVEITFCDVQGTKKKYKFTDEERLSFVFFGILYASRCNNFHGNVAARMNSINANKDTFKMYTDMFLTEYIILAIHLNSQGALSDVVLNKVKENADLMI</sequence>
<gene>
    <name evidence="1" type="ORF">GKZ57_06055</name>
</gene>
<proteinExistence type="predicted"/>
<evidence type="ECO:0000313" key="1">
    <source>
        <dbReference type="EMBL" id="MTD60841.1"/>
    </source>
</evidence>
<protein>
    <submittedName>
        <fullName evidence="1">Uncharacterized protein</fullName>
    </submittedName>
</protein>